<feature type="chain" id="PRO_5013842821" description="Secreted protein" evidence="1">
    <location>
        <begin position="24"/>
        <end position="250"/>
    </location>
</feature>
<comment type="caution">
    <text evidence="2">The sequence shown here is derived from an EMBL/GenBank/DDBJ whole genome shotgun (WGS) entry which is preliminary data.</text>
</comment>
<dbReference type="Proteomes" id="UP000231259">
    <property type="component" value="Unassembled WGS sequence"/>
</dbReference>
<dbReference type="RefSeq" id="WP_099913332.1">
    <property type="nucleotide sequence ID" value="NZ_AWWI01000172.1"/>
</dbReference>
<protein>
    <recommendedName>
        <fullName evidence="4">Secreted protein</fullName>
    </recommendedName>
</protein>
<evidence type="ECO:0000313" key="3">
    <source>
        <dbReference type="Proteomes" id="UP000231259"/>
    </source>
</evidence>
<feature type="signal peptide" evidence="1">
    <location>
        <begin position="1"/>
        <end position="23"/>
    </location>
</feature>
<dbReference type="OrthoDB" id="7837654at2"/>
<sequence>MNRIPRRLLAAFLVSVLTASVHAETIPVFTPGDEGRPFVDAFGSGLYSAKCIDGAGCTCAAMPITRDELAVVLGLESVAADVLGLWDSPATDSTLTDEGPEQIHARFGGTGYCPQTPLEPVDGQWRDGKPFNIAVHCGPGTAMFRQVLADQKLITARLVWNGTFSGDTIQTAFMAADPDPENTPHTFENLTLVETLGVAAITTEGGTMTSHGRMRLLMPKLFSVHWDVQSMTEMGPCNWSTDQLVTWVGE</sequence>
<evidence type="ECO:0008006" key="4">
    <source>
        <dbReference type="Google" id="ProtNLM"/>
    </source>
</evidence>
<dbReference type="AlphaFoldDB" id="A0A2G8R449"/>
<name>A0A2G8R449_9RHOB</name>
<organism evidence="2 3">
    <name type="scientific">Puniceibacterium antarcticum</name>
    <dbReference type="NCBI Taxonomy" id="1206336"/>
    <lineage>
        <taxon>Bacteria</taxon>
        <taxon>Pseudomonadati</taxon>
        <taxon>Pseudomonadota</taxon>
        <taxon>Alphaproteobacteria</taxon>
        <taxon>Rhodobacterales</taxon>
        <taxon>Paracoccaceae</taxon>
        <taxon>Puniceibacterium</taxon>
    </lineage>
</organism>
<reference evidence="2 3" key="1">
    <citation type="submission" date="2013-09" db="EMBL/GenBank/DDBJ databases">
        <title>Genome sequencing of Phaeobacter antarcticus sp. nov. SM1211.</title>
        <authorList>
            <person name="Zhang X.-Y."/>
            <person name="Liu C."/>
            <person name="Chen X.-L."/>
            <person name="Xie B.-B."/>
            <person name="Qin Q.-L."/>
            <person name="Rong J.-C."/>
            <person name="Zhang Y.-Z."/>
        </authorList>
    </citation>
    <scope>NUCLEOTIDE SEQUENCE [LARGE SCALE GENOMIC DNA]</scope>
    <source>
        <strain evidence="2 3">SM1211</strain>
    </source>
</reference>
<dbReference type="EMBL" id="AWWI01000172">
    <property type="protein sequence ID" value="PIL16326.1"/>
    <property type="molecule type" value="Genomic_DNA"/>
</dbReference>
<accession>A0A2G8R449</accession>
<evidence type="ECO:0000256" key="1">
    <source>
        <dbReference type="SAM" id="SignalP"/>
    </source>
</evidence>
<keyword evidence="3" id="KW-1185">Reference proteome</keyword>
<proteinExistence type="predicted"/>
<keyword evidence="1" id="KW-0732">Signal</keyword>
<evidence type="ECO:0000313" key="2">
    <source>
        <dbReference type="EMBL" id="PIL16326.1"/>
    </source>
</evidence>
<gene>
    <name evidence="2" type="ORF">P775_24990</name>
</gene>